<dbReference type="SUPFAM" id="SSF52777">
    <property type="entry name" value="CoA-dependent acyltransferases"/>
    <property type="match status" value="1"/>
</dbReference>
<name>A0ABN5Z3H0_9MYCO</name>
<protein>
    <recommendedName>
        <fullName evidence="2">O-acyltransferase WSD1-like N-terminal domain-containing protein</fullName>
    </recommendedName>
</protein>
<accession>A0ABN5Z3H0</accession>
<gene>
    <name evidence="3" type="ORF">MBOE_04060</name>
</gene>
<dbReference type="Proteomes" id="UP000466683">
    <property type="component" value="Chromosome"/>
</dbReference>
<evidence type="ECO:0000313" key="4">
    <source>
        <dbReference type="Proteomes" id="UP000466683"/>
    </source>
</evidence>
<dbReference type="InterPro" id="IPR004255">
    <property type="entry name" value="O-acyltransferase_WSD1_N"/>
</dbReference>
<sequence>MRTTYTDEARESSADVGPKVSNVLDVLDQRVFDLGSAIGVNSLLQSVWVYDRPVDVDGLRRFHENLRQGRLSRGIERSPLPFGRHRWVASDNSSDLEIVEIARSREEFDDWLDEQINTPLDCEHGPGWHLAVLPFTDGGSGISLVVSHCLIDGVGLCEALADAALGRDDPMSWPAAASRSRGKALLQDSWQAVRDIPAVFRGVIASIRLARRSRESAGAAGATTSPATKASAPEGYSDVPTAVPMATILVDAEEWDARAQALGGTSNSLLVGLAARLAQRGGRVGADGSVVVGMPVNERADDDTRANARSSVAVAVDPELATTDLREIRAAVKQALIRHGEVPDEEYAVNAIIPLLPKRLLVATSRVGSPNGVGSSNLGVVNPAASRPDGTECDFLAIKVLPHLGLTEAMLNRFGGTQSFLSGRANGRVFVSAHSYLPGRVNTNARLQQDLSNALKDFSLTGTLL</sequence>
<evidence type="ECO:0000259" key="2">
    <source>
        <dbReference type="Pfam" id="PF03007"/>
    </source>
</evidence>
<feature type="domain" description="O-acyltransferase WSD1-like N-terminal" evidence="2">
    <location>
        <begin position="104"/>
        <end position="267"/>
    </location>
</feature>
<feature type="compositionally biased region" description="Low complexity" evidence="1">
    <location>
        <begin position="216"/>
        <end position="234"/>
    </location>
</feature>
<dbReference type="Gene3D" id="3.30.559.30">
    <property type="entry name" value="Nonribosomal peptide synthetase, condensation domain"/>
    <property type="match status" value="1"/>
</dbReference>
<dbReference type="EMBL" id="AP022579">
    <property type="protein sequence ID" value="BBX88757.1"/>
    <property type="molecule type" value="Genomic_DNA"/>
</dbReference>
<keyword evidence="4" id="KW-1185">Reference proteome</keyword>
<proteinExistence type="predicted"/>
<feature type="region of interest" description="Disordered" evidence="1">
    <location>
        <begin position="215"/>
        <end position="236"/>
    </location>
</feature>
<evidence type="ECO:0000313" key="3">
    <source>
        <dbReference type="EMBL" id="BBX88757.1"/>
    </source>
</evidence>
<dbReference type="Gene3D" id="3.30.559.10">
    <property type="entry name" value="Chloramphenicol acetyltransferase-like domain"/>
    <property type="match status" value="1"/>
</dbReference>
<dbReference type="InterPro" id="IPR023213">
    <property type="entry name" value="CAT-like_dom_sf"/>
</dbReference>
<dbReference type="Pfam" id="PF03007">
    <property type="entry name" value="WS_DGAT_cat"/>
    <property type="match status" value="1"/>
</dbReference>
<organism evidence="3 4">
    <name type="scientific">Mycolicibacterium boenickei</name>
    <dbReference type="NCBI Taxonomy" id="146017"/>
    <lineage>
        <taxon>Bacteria</taxon>
        <taxon>Bacillati</taxon>
        <taxon>Actinomycetota</taxon>
        <taxon>Actinomycetes</taxon>
        <taxon>Mycobacteriales</taxon>
        <taxon>Mycobacteriaceae</taxon>
        <taxon>Mycolicibacterium</taxon>
    </lineage>
</organism>
<reference evidence="3 4" key="1">
    <citation type="journal article" date="2019" name="Emerg. Microbes Infect.">
        <title>Comprehensive subspecies identification of 175 nontuberculous mycobacteria species based on 7547 genomic profiles.</title>
        <authorList>
            <person name="Matsumoto Y."/>
            <person name="Kinjo T."/>
            <person name="Motooka D."/>
            <person name="Nabeya D."/>
            <person name="Jung N."/>
            <person name="Uechi K."/>
            <person name="Horii T."/>
            <person name="Iida T."/>
            <person name="Fujita J."/>
            <person name="Nakamura S."/>
        </authorList>
    </citation>
    <scope>NUCLEOTIDE SEQUENCE [LARGE SCALE GENOMIC DNA]</scope>
    <source>
        <strain evidence="3 4">JCM 15653</strain>
    </source>
</reference>
<evidence type="ECO:0000256" key="1">
    <source>
        <dbReference type="SAM" id="MobiDB-lite"/>
    </source>
</evidence>